<evidence type="ECO:0000313" key="6">
    <source>
        <dbReference type="Proteomes" id="UP000010472"/>
    </source>
</evidence>
<dbReference type="Gene3D" id="1.10.287.950">
    <property type="entry name" value="Methyl-accepting chemotaxis protein"/>
    <property type="match status" value="1"/>
</dbReference>
<dbReference type="GO" id="GO:0016020">
    <property type="term" value="C:membrane"/>
    <property type="evidence" value="ECO:0007669"/>
    <property type="project" value="InterPro"/>
</dbReference>
<sequence>MNFNNLKLKQRILWGYSVPLFLTIAATSVVIFNANKVEKQSQATDKGWTLVRDTDRLELLLHARQANIRAYLLSQNPEYSTRYTESVKNYNAMVKSLEKTVSFSTPEQTVRLERLKLLGQQVSQINFKLINLVKTGKRDEAIKQFSQSQLLSLIDEALTVFKALNDTEDQLQVQREKEADLAMKSLNMVAIAGVLATTVFAILIGLWIANKITEKINQSIAVVVSSSSEIAATTEQHERSANQQAAAVNQTSTTMDELNASSQQAAEQAESSTLGARAIADQVVRLSEQTKQINLITNLVGEIANQTNMLALNAAVEAARAGEHGKGFAVVASEIRKLADQSKKSTEKINNLVADIQNLTDASIVDVGDGQRVESIVTAVNNIVTNSQRISLTAKQQAVAVQQVVAAMNYLSEGAVQTASGISQTKVGIQRLNQAAQDIQAVV</sequence>
<keyword evidence="3" id="KW-1133">Transmembrane helix</keyword>
<keyword evidence="6" id="KW-1185">Reference proteome</keyword>
<dbReference type="PANTHER" id="PTHR32089:SF112">
    <property type="entry name" value="LYSOZYME-LIKE PROTEIN-RELATED"/>
    <property type="match status" value="1"/>
</dbReference>
<feature type="transmembrane region" description="Helical" evidence="3">
    <location>
        <begin position="12"/>
        <end position="32"/>
    </location>
</feature>
<dbReference type="eggNOG" id="COG0840">
    <property type="taxonomic scope" value="Bacteria"/>
</dbReference>
<dbReference type="SMART" id="SM00283">
    <property type="entry name" value="MA"/>
    <property type="match status" value="1"/>
</dbReference>
<dbReference type="Proteomes" id="UP000010472">
    <property type="component" value="Chromosome"/>
</dbReference>
<evidence type="ECO:0000256" key="1">
    <source>
        <dbReference type="ARBA" id="ARBA00023224"/>
    </source>
</evidence>
<dbReference type="PROSITE" id="PS50111">
    <property type="entry name" value="CHEMOTAXIS_TRANSDUC_2"/>
    <property type="match status" value="1"/>
</dbReference>
<dbReference type="Pfam" id="PF00015">
    <property type="entry name" value="MCPsignal"/>
    <property type="match status" value="1"/>
</dbReference>
<feature type="transmembrane region" description="Helical" evidence="3">
    <location>
        <begin position="185"/>
        <end position="209"/>
    </location>
</feature>
<dbReference type="InterPro" id="IPR004089">
    <property type="entry name" value="MCPsignal_dom"/>
</dbReference>
<keyword evidence="3" id="KW-0812">Transmembrane</keyword>
<name>K9W043_9CYAN</name>
<dbReference type="AlphaFoldDB" id="K9W043"/>
<feature type="domain" description="Methyl-accepting transducer" evidence="4">
    <location>
        <begin position="212"/>
        <end position="433"/>
    </location>
</feature>
<evidence type="ECO:0000256" key="2">
    <source>
        <dbReference type="PROSITE-ProRule" id="PRU00284"/>
    </source>
</evidence>
<evidence type="ECO:0000259" key="4">
    <source>
        <dbReference type="PROSITE" id="PS50111"/>
    </source>
</evidence>
<keyword evidence="3" id="KW-0472">Membrane</keyword>
<dbReference type="GO" id="GO:0007165">
    <property type="term" value="P:signal transduction"/>
    <property type="evidence" value="ECO:0007669"/>
    <property type="project" value="UniProtKB-KW"/>
</dbReference>
<dbReference type="PANTHER" id="PTHR32089">
    <property type="entry name" value="METHYL-ACCEPTING CHEMOTAXIS PROTEIN MCPB"/>
    <property type="match status" value="1"/>
</dbReference>
<accession>K9W043</accession>
<reference evidence="5 6" key="1">
    <citation type="submission" date="2012-06" db="EMBL/GenBank/DDBJ databases">
        <title>Finished chromosome of genome of Crinalium epipsammum PCC 9333.</title>
        <authorList>
            <consortium name="US DOE Joint Genome Institute"/>
            <person name="Gugger M."/>
            <person name="Coursin T."/>
            <person name="Rippka R."/>
            <person name="Tandeau De Marsac N."/>
            <person name="Huntemann M."/>
            <person name="Wei C.-L."/>
            <person name="Han J."/>
            <person name="Detter J.C."/>
            <person name="Han C."/>
            <person name="Tapia R."/>
            <person name="Davenport K."/>
            <person name="Daligault H."/>
            <person name="Erkkila T."/>
            <person name="Gu W."/>
            <person name="Munk A.C.C."/>
            <person name="Teshima H."/>
            <person name="Xu Y."/>
            <person name="Chain P."/>
            <person name="Chen A."/>
            <person name="Krypides N."/>
            <person name="Mavromatis K."/>
            <person name="Markowitz V."/>
            <person name="Szeto E."/>
            <person name="Ivanova N."/>
            <person name="Mikhailova N."/>
            <person name="Ovchinnikova G."/>
            <person name="Pagani I."/>
            <person name="Pati A."/>
            <person name="Goodwin L."/>
            <person name="Peters L."/>
            <person name="Pitluck S."/>
            <person name="Woyke T."/>
            <person name="Kerfeld C."/>
        </authorList>
    </citation>
    <scope>NUCLEOTIDE SEQUENCE [LARGE SCALE GENOMIC DNA]</scope>
    <source>
        <strain evidence="5 6">PCC 9333</strain>
    </source>
</reference>
<dbReference type="RefSeq" id="WP_015203226.1">
    <property type="nucleotide sequence ID" value="NC_019753.1"/>
</dbReference>
<dbReference type="SUPFAM" id="SSF58104">
    <property type="entry name" value="Methyl-accepting chemotaxis protein (MCP) signaling domain"/>
    <property type="match status" value="1"/>
</dbReference>
<dbReference type="eggNOG" id="COG5278">
    <property type="taxonomic scope" value="Bacteria"/>
</dbReference>
<organism evidence="5 6">
    <name type="scientific">Crinalium epipsammum PCC 9333</name>
    <dbReference type="NCBI Taxonomy" id="1173022"/>
    <lineage>
        <taxon>Bacteria</taxon>
        <taxon>Bacillati</taxon>
        <taxon>Cyanobacteriota</taxon>
        <taxon>Cyanophyceae</taxon>
        <taxon>Gomontiellales</taxon>
        <taxon>Gomontiellaceae</taxon>
        <taxon>Crinalium</taxon>
    </lineage>
</organism>
<proteinExistence type="predicted"/>
<dbReference type="Pfam" id="PF05227">
    <property type="entry name" value="CHASE3"/>
    <property type="match status" value="1"/>
</dbReference>
<evidence type="ECO:0000256" key="3">
    <source>
        <dbReference type="SAM" id="Phobius"/>
    </source>
</evidence>
<gene>
    <name evidence="5" type="ORF">Cri9333_2241</name>
</gene>
<dbReference type="PATRIC" id="fig|1173022.3.peg.2425"/>
<dbReference type="HOGENOM" id="CLU_000445_107_27_3"/>
<dbReference type="InterPro" id="IPR007891">
    <property type="entry name" value="CHASE3"/>
</dbReference>
<dbReference type="EMBL" id="CP003620">
    <property type="protein sequence ID" value="AFZ13112.1"/>
    <property type="molecule type" value="Genomic_DNA"/>
</dbReference>
<protein>
    <submittedName>
        <fullName evidence="5">Methyl-accepting chemotaxis sensory transducer</fullName>
    </submittedName>
</protein>
<keyword evidence="1 2" id="KW-0807">Transducer</keyword>
<dbReference type="OrthoDB" id="457060at2"/>
<dbReference type="STRING" id="1173022.Cri9333_2241"/>
<evidence type="ECO:0000313" key="5">
    <source>
        <dbReference type="EMBL" id="AFZ13112.1"/>
    </source>
</evidence>
<dbReference type="KEGG" id="cep:Cri9333_2241"/>